<dbReference type="EMBL" id="MU006730">
    <property type="protein sequence ID" value="KAF2624511.1"/>
    <property type="molecule type" value="Genomic_DNA"/>
</dbReference>
<protein>
    <submittedName>
        <fullName evidence="1">Uncharacterized protein</fullName>
    </submittedName>
</protein>
<sequence length="144" mass="16045">MQIFGFSTKKSAIAVDVSSQEPYVALSYVWGANQGHGFPQTIKDAIEVTKTLGHQYLWVDRYCIKQESVEKHQRINQIDIVYQAVDVTINAAAGTNANFGLPGASKPCKDKQHGQPVPGLYKRRIYHDFGSCSRLTKSTLSVER</sequence>
<proteinExistence type="predicted"/>
<comment type="caution">
    <text evidence="1">The sequence shown here is derived from an EMBL/GenBank/DDBJ whole genome shotgun (WGS) entry which is preliminary data.</text>
</comment>
<evidence type="ECO:0000313" key="2">
    <source>
        <dbReference type="Proteomes" id="UP000799754"/>
    </source>
</evidence>
<reference evidence="1" key="1">
    <citation type="journal article" date="2020" name="Stud. Mycol.">
        <title>101 Dothideomycetes genomes: a test case for predicting lifestyles and emergence of pathogens.</title>
        <authorList>
            <person name="Haridas S."/>
            <person name="Albert R."/>
            <person name="Binder M."/>
            <person name="Bloem J."/>
            <person name="Labutti K."/>
            <person name="Salamov A."/>
            <person name="Andreopoulos B."/>
            <person name="Baker S."/>
            <person name="Barry K."/>
            <person name="Bills G."/>
            <person name="Bluhm B."/>
            <person name="Cannon C."/>
            <person name="Castanera R."/>
            <person name="Culley D."/>
            <person name="Daum C."/>
            <person name="Ezra D."/>
            <person name="Gonzalez J."/>
            <person name="Henrissat B."/>
            <person name="Kuo A."/>
            <person name="Liang C."/>
            <person name="Lipzen A."/>
            <person name="Lutzoni F."/>
            <person name="Magnuson J."/>
            <person name="Mondo S."/>
            <person name="Nolan M."/>
            <person name="Ohm R."/>
            <person name="Pangilinan J."/>
            <person name="Park H.-J."/>
            <person name="Ramirez L."/>
            <person name="Alfaro M."/>
            <person name="Sun H."/>
            <person name="Tritt A."/>
            <person name="Yoshinaga Y."/>
            <person name="Zwiers L.-H."/>
            <person name="Turgeon B."/>
            <person name="Goodwin S."/>
            <person name="Spatafora J."/>
            <person name="Crous P."/>
            <person name="Grigoriev I."/>
        </authorList>
    </citation>
    <scope>NUCLEOTIDE SEQUENCE</scope>
    <source>
        <strain evidence="1">CBS 525.71</strain>
    </source>
</reference>
<gene>
    <name evidence="1" type="ORF">BU25DRAFT_476214</name>
</gene>
<organism evidence="1 2">
    <name type="scientific">Macroventuria anomochaeta</name>
    <dbReference type="NCBI Taxonomy" id="301207"/>
    <lineage>
        <taxon>Eukaryota</taxon>
        <taxon>Fungi</taxon>
        <taxon>Dikarya</taxon>
        <taxon>Ascomycota</taxon>
        <taxon>Pezizomycotina</taxon>
        <taxon>Dothideomycetes</taxon>
        <taxon>Pleosporomycetidae</taxon>
        <taxon>Pleosporales</taxon>
        <taxon>Pleosporineae</taxon>
        <taxon>Didymellaceae</taxon>
        <taxon>Macroventuria</taxon>
    </lineage>
</organism>
<name>A0ACB6RRI7_9PLEO</name>
<evidence type="ECO:0000313" key="1">
    <source>
        <dbReference type="EMBL" id="KAF2624511.1"/>
    </source>
</evidence>
<dbReference type="Proteomes" id="UP000799754">
    <property type="component" value="Unassembled WGS sequence"/>
</dbReference>
<accession>A0ACB6RRI7</accession>
<keyword evidence="2" id="KW-1185">Reference proteome</keyword>